<dbReference type="eggNOG" id="COG0546">
    <property type="taxonomic scope" value="Bacteria"/>
</dbReference>
<sequence length="209" mass="24221">MEIFYDFDGTLFDTYPAMVRAFNSLGKFYGKTVDSREVYLKMRRHSFGFTLNEFAQENDLDANLAEKKFREYERTELQSAKPFPNVVDLLKQNIAKGGENFLLTHRNEEVNQLLEKEGMLSLFTGFVNGSMTFPRKPDPASLNFLINKFKVNKKAAWMIGDRNLDIDAAHNAEIKGILFDYDNIIDPTSNPEYRVDTFSEIIDLFNELR</sequence>
<dbReference type="InterPro" id="IPR023214">
    <property type="entry name" value="HAD_sf"/>
</dbReference>
<dbReference type="Pfam" id="PF13419">
    <property type="entry name" value="HAD_2"/>
    <property type="match status" value="1"/>
</dbReference>
<dbReference type="RefSeq" id="WP_014215428.1">
    <property type="nucleotide sequence ID" value="NC_016605.1"/>
</dbReference>
<dbReference type="SFLD" id="SFLDS00003">
    <property type="entry name" value="Haloacid_Dehalogenase"/>
    <property type="match status" value="1"/>
</dbReference>
<proteinExistence type="predicted"/>
<dbReference type="InterPro" id="IPR036412">
    <property type="entry name" value="HAD-like_sf"/>
</dbReference>
<dbReference type="PATRIC" id="fig|701521.8.peg.910"/>
<dbReference type="AlphaFoldDB" id="G8PD96"/>
<dbReference type="PANTHER" id="PTHR43434:SF25">
    <property type="entry name" value="PHOSPHOGLYCOLATE PHOSPHATASE"/>
    <property type="match status" value="1"/>
</dbReference>
<dbReference type="Gene3D" id="1.10.150.240">
    <property type="entry name" value="Putative phosphatase, domain 2"/>
    <property type="match status" value="1"/>
</dbReference>
<keyword evidence="1" id="KW-0378">Hydrolase</keyword>
<keyword evidence="2" id="KW-1185">Reference proteome</keyword>
<dbReference type="GO" id="GO:0008967">
    <property type="term" value="F:phosphoglycolate phosphatase activity"/>
    <property type="evidence" value="ECO:0007669"/>
    <property type="project" value="TreeGrafter"/>
</dbReference>
<dbReference type="GO" id="GO:0006281">
    <property type="term" value="P:DNA repair"/>
    <property type="evidence" value="ECO:0007669"/>
    <property type="project" value="TreeGrafter"/>
</dbReference>
<gene>
    <name evidence="1" type="ordered locus">PECL_961</name>
</gene>
<dbReference type="InterPro" id="IPR023198">
    <property type="entry name" value="PGP-like_dom2"/>
</dbReference>
<dbReference type="EMBL" id="CP003137">
    <property type="protein sequence ID" value="AEV95231.1"/>
    <property type="molecule type" value="Genomic_DNA"/>
</dbReference>
<dbReference type="KEGG" id="pce:PECL_961"/>
<dbReference type="Gene3D" id="3.40.50.1000">
    <property type="entry name" value="HAD superfamily/HAD-like"/>
    <property type="match status" value="1"/>
</dbReference>
<name>G8PD96_PEDCP</name>
<accession>G8PD96</accession>
<evidence type="ECO:0000313" key="1">
    <source>
        <dbReference type="EMBL" id="AEV95231.1"/>
    </source>
</evidence>
<dbReference type="InterPro" id="IPR050155">
    <property type="entry name" value="HAD-like_hydrolase_sf"/>
</dbReference>
<organism evidence="1 2">
    <name type="scientific">Pediococcus claussenii (strain ATCC BAA-344 / DSM 14800 / JCM 18046 / KCTC 3811 / LMG 21948 / P06)</name>
    <dbReference type="NCBI Taxonomy" id="701521"/>
    <lineage>
        <taxon>Bacteria</taxon>
        <taxon>Bacillati</taxon>
        <taxon>Bacillota</taxon>
        <taxon>Bacilli</taxon>
        <taxon>Lactobacillales</taxon>
        <taxon>Lactobacillaceae</taxon>
        <taxon>Pediococcus</taxon>
    </lineage>
</organism>
<reference evidence="1 2" key="1">
    <citation type="journal article" date="2012" name="J. Bacteriol.">
        <title>Complete Genome Sequence of the Beer Spoilage Organism Pediococcus claussenii ATCC BAA-344T.</title>
        <authorList>
            <person name="Pittet V."/>
            <person name="Abegunde T."/>
            <person name="Marfleet T."/>
            <person name="Haakensen M."/>
            <person name="Morrow K."/>
            <person name="Jayaprakash T."/>
            <person name="Schroeder K."/>
            <person name="Trost B."/>
            <person name="Byrns S."/>
            <person name="Bergsveinson J."/>
            <person name="Kusalik A."/>
            <person name="Ziola B."/>
        </authorList>
    </citation>
    <scope>NUCLEOTIDE SEQUENCE [LARGE SCALE GENOMIC DNA]</scope>
    <source>
        <strain evidence="1 2">ATCC BAA-344</strain>
    </source>
</reference>
<dbReference type="STRING" id="701521.PECL_961"/>
<dbReference type="PANTHER" id="PTHR43434">
    <property type="entry name" value="PHOSPHOGLYCOLATE PHOSPHATASE"/>
    <property type="match status" value="1"/>
</dbReference>
<protein>
    <submittedName>
        <fullName evidence="1">HAD hydrolase, IA, variant 1 family protein</fullName>
    </submittedName>
</protein>
<evidence type="ECO:0000313" key="2">
    <source>
        <dbReference type="Proteomes" id="UP000005444"/>
    </source>
</evidence>
<dbReference type="GO" id="GO:0005829">
    <property type="term" value="C:cytosol"/>
    <property type="evidence" value="ECO:0007669"/>
    <property type="project" value="TreeGrafter"/>
</dbReference>
<dbReference type="HOGENOM" id="CLU_045011_19_5_9"/>
<dbReference type="SUPFAM" id="SSF56784">
    <property type="entry name" value="HAD-like"/>
    <property type="match status" value="1"/>
</dbReference>
<dbReference type="SFLD" id="SFLDG01129">
    <property type="entry name" value="C1.5:_HAD__Beta-PGM__Phosphata"/>
    <property type="match status" value="1"/>
</dbReference>
<dbReference type="Proteomes" id="UP000005444">
    <property type="component" value="Chromosome"/>
</dbReference>
<dbReference type="InterPro" id="IPR041492">
    <property type="entry name" value="HAD_2"/>
</dbReference>